<dbReference type="AlphaFoldDB" id="A0A4Q8M3K6"/>
<organism evidence="2 3">
    <name type="scientific">Pseudoxanthomonas winnipegensis</name>
    <dbReference type="NCBI Taxonomy" id="2480810"/>
    <lineage>
        <taxon>Bacteria</taxon>
        <taxon>Pseudomonadati</taxon>
        <taxon>Pseudomonadota</taxon>
        <taxon>Gammaproteobacteria</taxon>
        <taxon>Lysobacterales</taxon>
        <taxon>Lysobacteraceae</taxon>
        <taxon>Pseudoxanthomonas</taxon>
    </lineage>
</organism>
<proteinExistence type="predicted"/>
<sequence>MSNVIMFNAPKKEKRKNKPRAKPPKVSKHMRFDQEKFGMLEELADLNDMSVAEFVRCIVNQAIEQRLQVA</sequence>
<evidence type="ECO:0008006" key="4">
    <source>
        <dbReference type="Google" id="ProtNLM"/>
    </source>
</evidence>
<dbReference type="RefSeq" id="WP_130534742.1">
    <property type="nucleotide sequence ID" value="NZ_SHMG01000006.1"/>
</dbReference>
<dbReference type="Proteomes" id="UP000294164">
    <property type="component" value="Unassembled WGS sequence"/>
</dbReference>
<reference evidence="2 3" key="1">
    <citation type="submission" date="2019-02" db="EMBL/GenBank/DDBJ databases">
        <title>WGS of Pseudoxanthomonas species novum from clinical isolates.</title>
        <authorList>
            <person name="Bernier A.-M."/>
            <person name="Bernard K."/>
            <person name="Vachon A."/>
        </authorList>
    </citation>
    <scope>NUCLEOTIDE SEQUENCE [LARGE SCALE GENOMIC DNA]</scope>
    <source>
        <strain evidence="2 3">NML130969</strain>
    </source>
</reference>
<evidence type="ECO:0000313" key="3">
    <source>
        <dbReference type="Proteomes" id="UP000294164"/>
    </source>
</evidence>
<gene>
    <name evidence="2" type="ORF">EA655_11620</name>
</gene>
<feature type="region of interest" description="Disordered" evidence="1">
    <location>
        <begin position="1"/>
        <end position="28"/>
    </location>
</feature>
<evidence type="ECO:0000313" key="2">
    <source>
        <dbReference type="EMBL" id="TAA41582.1"/>
    </source>
</evidence>
<dbReference type="EMBL" id="SHMG01000006">
    <property type="protein sequence ID" value="TAA41582.1"/>
    <property type="molecule type" value="Genomic_DNA"/>
</dbReference>
<name>A0A4Q8M3K6_9GAMM</name>
<feature type="compositionally biased region" description="Basic residues" evidence="1">
    <location>
        <begin position="12"/>
        <end position="28"/>
    </location>
</feature>
<protein>
    <recommendedName>
        <fullName evidence="4">CopG family transcriptional regulator</fullName>
    </recommendedName>
</protein>
<accession>A0A4Q8M3K6</accession>
<comment type="caution">
    <text evidence="2">The sequence shown here is derived from an EMBL/GenBank/DDBJ whole genome shotgun (WGS) entry which is preliminary data.</text>
</comment>
<evidence type="ECO:0000256" key="1">
    <source>
        <dbReference type="SAM" id="MobiDB-lite"/>
    </source>
</evidence>